<gene>
    <name evidence="1" type="ORF">DBR06_SOUSAS4610035</name>
</gene>
<accession>A0A484GV71</accession>
<comment type="caution">
    <text evidence="1">The sequence shown here is derived from an EMBL/GenBank/DDBJ whole genome shotgun (WGS) entry which is preliminary data.</text>
</comment>
<organism evidence="1 2">
    <name type="scientific">Sousa chinensis</name>
    <name type="common">Indo-pacific humpbacked dolphin</name>
    <name type="synonym">Steno chinensis</name>
    <dbReference type="NCBI Taxonomy" id="103600"/>
    <lineage>
        <taxon>Eukaryota</taxon>
        <taxon>Metazoa</taxon>
        <taxon>Chordata</taxon>
        <taxon>Craniata</taxon>
        <taxon>Vertebrata</taxon>
        <taxon>Euteleostomi</taxon>
        <taxon>Mammalia</taxon>
        <taxon>Eutheria</taxon>
        <taxon>Laurasiatheria</taxon>
        <taxon>Artiodactyla</taxon>
        <taxon>Whippomorpha</taxon>
        <taxon>Cetacea</taxon>
        <taxon>Odontoceti</taxon>
        <taxon>Delphinidae</taxon>
        <taxon>Sousa</taxon>
    </lineage>
</organism>
<dbReference type="EMBL" id="QWLN02003564">
    <property type="protein sequence ID" value="TEA39807.1"/>
    <property type="molecule type" value="Genomic_DNA"/>
</dbReference>
<feature type="non-terminal residue" evidence="1">
    <location>
        <position position="1"/>
    </location>
</feature>
<dbReference type="Proteomes" id="UP000295264">
    <property type="component" value="Unassembled WGS sequence"/>
</dbReference>
<protein>
    <submittedName>
        <fullName evidence="1">Uncharacterized protein</fullName>
    </submittedName>
</protein>
<keyword evidence="2" id="KW-1185">Reference proteome</keyword>
<reference evidence="1 2" key="1">
    <citation type="journal article" date="2018" name="Genomics">
        <title>Molecular footprints of inshore aquatic adaptation in Indo-Pacific humpback dolphin (Sousa chinensis).</title>
        <authorList>
            <person name="Ming Y."/>
            <person name="Jian J."/>
            <person name="Yu F."/>
            <person name="Yu X."/>
            <person name="Wang J."/>
            <person name="Liu W."/>
        </authorList>
    </citation>
    <scope>NUCLEOTIDE SEQUENCE [LARGE SCALE GENOMIC DNA]</scope>
    <source>
        <strain evidence="1">MY-2018</strain>
        <tissue evidence="1">Skin</tissue>
    </source>
</reference>
<dbReference type="AlphaFoldDB" id="A0A484GV71"/>
<sequence>CIAVSILICFHLLRSFKSNSTLDQGFYTITCDV</sequence>
<proteinExistence type="predicted"/>
<evidence type="ECO:0000313" key="2">
    <source>
        <dbReference type="Proteomes" id="UP000295264"/>
    </source>
</evidence>
<feature type="non-terminal residue" evidence="1">
    <location>
        <position position="33"/>
    </location>
</feature>
<name>A0A484GV71_SOUCH</name>
<evidence type="ECO:0000313" key="1">
    <source>
        <dbReference type="EMBL" id="TEA39807.1"/>
    </source>
</evidence>